<protein>
    <submittedName>
        <fullName evidence="1">Uncharacterized protein</fullName>
    </submittedName>
</protein>
<organism evidence="1 2">
    <name type="scientific">Microbulbifer okhotskensis</name>
    <dbReference type="NCBI Taxonomy" id="2926617"/>
    <lineage>
        <taxon>Bacteria</taxon>
        <taxon>Pseudomonadati</taxon>
        <taxon>Pseudomonadota</taxon>
        <taxon>Gammaproteobacteria</taxon>
        <taxon>Cellvibrionales</taxon>
        <taxon>Microbulbiferaceae</taxon>
        <taxon>Microbulbifer</taxon>
    </lineage>
</organism>
<keyword evidence="2" id="KW-1185">Reference proteome</keyword>
<dbReference type="RefSeq" id="WP_252470237.1">
    <property type="nucleotide sequence ID" value="NZ_JALBWM010000066.1"/>
</dbReference>
<gene>
    <name evidence="1" type="ORF">MO867_14340</name>
</gene>
<evidence type="ECO:0000313" key="1">
    <source>
        <dbReference type="EMBL" id="MCO1335515.1"/>
    </source>
</evidence>
<dbReference type="EMBL" id="JALBWM010000066">
    <property type="protein sequence ID" value="MCO1335515.1"/>
    <property type="molecule type" value="Genomic_DNA"/>
</dbReference>
<name>A0A9X2EPT4_9GAMM</name>
<evidence type="ECO:0000313" key="2">
    <source>
        <dbReference type="Proteomes" id="UP001139028"/>
    </source>
</evidence>
<proteinExistence type="predicted"/>
<dbReference type="AlphaFoldDB" id="A0A9X2EPT4"/>
<accession>A0A9X2EPT4</accession>
<reference evidence="1" key="1">
    <citation type="journal article" date="2022" name="Arch. Microbiol.">
        <title>Microbulbifer okhotskensis sp. nov., isolated from a deep bottom sediment of the Okhotsk Sea.</title>
        <authorList>
            <person name="Romanenko L."/>
            <person name="Kurilenko V."/>
            <person name="Otstavnykh N."/>
            <person name="Velansky P."/>
            <person name="Isaeva M."/>
            <person name="Mikhailov V."/>
        </authorList>
    </citation>
    <scope>NUCLEOTIDE SEQUENCE</scope>
    <source>
        <strain evidence="1">OS29</strain>
    </source>
</reference>
<dbReference type="Proteomes" id="UP001139028">
    <property type="component" value="Unassembled WGS sequence"/>
</dbReference>
<sequence length="171" mass="19077">MKEISAIDFNVTVPRGKCSPTEWIAVYMFPWCGQLGGCWDGGEREVDFVETTGPEGSGVFASNRGGRAKQVTWVNLTCSIRVDSGIRQHLTFTSRKITSGQGRGTYQWDIRICDASASKCDSNNQLWHAYRETGPDIFDESMMIVIDNWGINNPPQSGCRLEVTDMLITKD</sequence>
<comment type="caution">
    <text evidence="1">The sequence shown here is derived from an EMBL/GenBank/DDBJ whole genome shotgun (WGS) entry which is preliminary data.</text>
</comment>